<dbReference type="EMBL" id="PZJJ01000039">
    <property type="protein sequence ID" value="PTL37657.1"/>
    <property type="molecule type" value="Genomic_DNA"/>
</dbReference>
<dbReference type="Pfam" id="PF02517">
    <property type="entry name" value="Rce1-like"/>
    <property type="match status" value="1"/>
</dbReference>
<keyword evidence="1" id="KW-1133">Transmembrane helix</keyword>
<dbReference type="AlphaFoldDB" id="A0A2T4U2M8"/>
<keyword evidence="1" id="KW-0472">Membrane</keyword>
<comment type="caution">
    <text evidence="3">The sequence shown here is derived from an EMBL/GenBank/DDBJ whole genome shotgun (WGS) entry which is preliminary data.</text>
</comment>
<dbReference type="RefSeq" id="WP_107586120.1">
    <property type="nucleotide sequence ID" value="NZ_PZJJ01000039.1"/>
</dbReference>
<keyword evidence="3" id="KW-0645">Protease</keyword>
<feature type="transmembrane region" description="Helical" evidence="1">
    <location>
        <begin position="79"/>
        <end position="98"/>
    </location>
</feature>
<keyword evidence="1" id="KW-0812">Transmembrane</keyword>
<evidence type="ECO:0000313" key="4">
    <source>
        <dbReference type="Proteomes" id="UP000240509"/>
    </source>
</evidence>
<keyword evidence="3" id="KW-0482">Metalloprotease</keyword>
<dbReference type="GO" id="GO:0008237">
    <property type="term" value="F:metallopeptidase activity"/>
    <property type="evidence" value="ECO:0007669"/>
    <property type="project" value="UniProtKB-KW"/>
</dbReference>
<feature type="transmembrane region" description="Helical" evidence="1">
    <location>
        <begin position="7"/>
        <end position="29"/>
    </location>
</feature>
<proteinExistence type="predicted"/>
<organism evidence="3 4">
    <name type="scientific">Alkalicoccus saliphilus</name>
    <dbReference type="NCBI Taxonomy" id="200989"/>
    <lineage>
        <taxon>Bacteria</taxon>
        <taxon>Bacillati</taxon>
        <taxon>Bacillota</taxon>
        <taxon>Bacilli</taxon>
        <taxon>Bacillales</taxon>
        <taxon>Bacillaceae</taxon>
        <taxon>Alkalicoccus</taxon>
    </lineage>
</organism>
<dbReference type="GO" id="GO:0004175">
    <property type="term" value="F:endopeptidase activity"/>
    <property type="evidence" value="ECO:0007669"/>
    <property type="project" value="UniProtKB-ARBA"/>
</dbReference>
<evidence type="ECO:0000256" key="1">
    <source>
        <dbReference type="SAM" id="Phobius"/>
    </source>
</evidence>
<gene>
    <name evidence="3" type="ORF">C6Y45_15455</name>
</gene>
<dbReference type="InterPro" id="IPR003675">
    <property type="entry name" value="Rce1/LyrA-like_dom"/>
</dbReference>
<reference evidence="3 4" key="1">
    <citation type="submission" date="2018-03" db="EMBL/GenBank/DDBJ databases">
        <title>Alkalicoccus saliphilus sp. nov., isolated from a mineral pool.</title>
        <authorList>
            <person name="Zhao B."/>
        </authorList>
    </citation>
    <scope>NUCLEOTIDE SEQUENCE [LARGE SCALE GENOMIC DNA]</scope>
    <source>
        <strain evidence="3 4">6AG</strain>
    </source>
</reference>
<dbReference type="GO" id="GO:0006508">
    <property type="term" value="P:proteolysis"/>
    <property type="evidence" value="ECO:0007669"/>
    <property type="project" value="UniProtKB-KW"/>
</dbReference>
<feature type="transmembrane region" description="Helical" evidence="1">
    <location>
        <begin position="176"/>
        <end position="191"/>
    </location>
</feature>
<dbReference type="GO" id="GO:0080120">
    <property type="term" value="P:CAAX-box protein maturation"/>
    <property type="evidence" value="ECO:0007669"/>
    <property type="project" value="UniProtKB-ARBA"/>
</dbReference>
<dbReference type="PANTHER" id="PTHR36435">
    <property type="entry name" value="SLR1288 PROTEIN"/>
    <property type="match status" value="1"/>
</dbReference>
<evidence type="ECO:0000313" key="3">
    <source>
        <dbReference type="EMBL" id="PTL37657.1"/>
    </source>
</evidence>
<dbReference type="OrthoDB" id="2194912at2"/>
<feature type="transmembrane region" description="Helical" evidence="1">
    <location>
        <begin position="153"/>
        <end position="170"/>
    </location>
</feature>
<keyword evidence="3" id="KW-0378">Hydrolase</keyword>
<feature type="domain" description="CAAX prenyl protease 2/Lysostaphin resistance protein A-like" evidence="2">
    <location>
        <begin position="123"/>
        <end position="208"/>
    </location>
</feature>
<accession>A0A2T4U2M8</accession>
<feature type="transmembrane region" description="Helical" evidence="1">
    <location>
        <begin position="196"/>
        <end position="217"/>
    </location>
</feature>
<dbReference type="PANTHER" id="PTHR36435:SF6">
    <property type="entry name" value="ABORTIVE INFECTION PROTEIN"/>
    <property type="match status" value="1"/>
</dbReference>
<dbReference type="Proteomes" id="UP000240509">
    <property type="component" value="Unassembled WGS sequence"/>
</dbReference>
<evidence type="ECO:0000259" key="2">
    <source>
        <dbReference type="Pfam" id="PF02517"/>
    </source>
</evidence>
<dbReference type="InterPro" id="IPR052710">
    <property type="entry name" value="CAAX_protease"/>
</dbReference>
<protein>
    <submittedName>
        <fullName evidence="3">CPBP family intramembrane metalloprotease</fullName>
    </submittedName>
</protein>
<name>A0A2T4U2M8_9BACI</name>
<feature type="transmembrane region" description="Helical" evidence="1">
    <location>
        <begin position="118"/>
        <end position="141"/>
    </location>
</feature>
<feature type="transmembrane region" description="Helical" evidence="1">
    <location>
        <begin position="41"/>
        <end position="59"/>
    </location>
</feature>
<keyword evidence="4" id="KW-1185">Reference proteome</keyword>
<sequence>MNKFYWLIIVAFILMQLSPIAIIPVLMALGFDGSMQELSGTALSIGFTLGFIVITLLAWRAKPNPALSENQANVPKTVLWSILGIFLAFAAQYAAAIVESVVFGIEPGSENTEVIVDLANAAPFVIFIVAILGPVIEEIVFRMVIFGALFKKFGFWIAALGSGFAFAVIHLDFEHLLVYLAMGIVFAWLYVKTKRIIVPIIAHVGINSFVMLVQVIYGDELQDLMEQLEQMDESALSALMILGRLFI</sequence>